<dbReference type="CDD" id="cd04179">
    <property type="entry name" value="DPM_DPG-synthase_like"/>
    <property type="match status" value="1"/>
</dbReference>
<keyword evidence="1" id="KW-0812">Transmembrane</keyword>
<dbReference type="InterPro" id="IPR001173">
    <property type="entry name" value="Glyco_trans_2-like"/>
</dbReference>
<gene>
    <name evidence="3" type="ORF">BgramDRAFT_5608</name>
</gene>
<accession>B1G8E0</accession>
<feature type="transmembrane region" description="Helical" evidence="1">
    <location>
        <begin position="247"/>
        <end position="273"/>
    </location>
</feature>
<dbReference type="Pfam" id="PF00535">
    <property type="entry name" value="Glycos_transf_2"/>
    <property type="match status" value="1"/>
</dbReference>
<keyword evidence="1" id="KW-1133">Transmembrane helix</keyword>
<evidence type="ECO:0000256" key="1">
    <source>
        <dbReference type="SAM" id="Phobius"/>
    </source>
</evidence>
<keyword evidence="1" id="KW-0472">Membrane</keyword>
<name>B1G8E0_PARG4</name>
<keyword evidence="4" id="KW-1185">Reference proteome</keyword>
<dbReference type="InterPro" id="IPR029044">
    <property type="entry name" value="Nucleotide-diphossugar_trans"/>
</dbReference>
<protein>
    <recommendedName>
        <fullName evidence="2">Glycosyltransferase 2-like domain-containing protein</fullName>
    </recommendedName>
</protein>
<evidence type="ECO:0000313" key="4">
    <source>
        <dbReference type="Proteomes" id="UP000005045"/>
    </source>
</evidence>
<organism evidence="3 4">
    <name type="scientific">Paraburkholderia graminis (strain ATCC 700544 / DSM 17151 / LMG 18924 / NCIMB 13744 / C4D1M)</name>
    <dbReference type="NCBI Taxonomy" id="396598"/>
    <lineage>
        <taxon>Bacteria</taxon>
        <taxon>Pseudomonadati</taxon>
        <taxon>Pseudomonadota</taxon>
        <taxon>Betaproteobacteria</taxon>
        <taxon>Burkholderiales</taxon>
        <taxon>Burkholderiaceae</taxon>
        <taxon>Paraburkholderia</taxon>
    </lineage>
</organism>
<feature type="domain" description="Glycosyltransferase 2-like" evidence="2">
    <location>
        <begin position="17"/>
        <end position="144"/>
    </location>
</feature>
<sequence length="295" mass="32559">MKRQPSRTLSVISKPRCCEVFIFDNNSTDATIEVARNAGAHVRTVALRGKGNVIRRMFADIEADIYVLVDGDDTYDANAAPQMVATLFDEGLDMVVGTRISEEQAAYRFGHRFGNVVLTRCVAGIFGRTFSDMLSGFRVFSRRYVKSFPAHASGFETETELTVHALELRMPVAETPTVYKARPEGSASKLNTYRDGLRILITIARLFKTERPLAFFSIGFGICALVSILLAIPLFETYIGTGLVPRLPTALLCVALMLFGAILLICGIVLDTVTHGRTESKRLAYLAIPGPRRAW</sequence>
<evidence type="ECO:0000259" key="2">
    <source>
        <dbReference type="Pfam" id="PF00535"/>
    </source>
</evidence>
<dbReference type="SUPFAM" id="SSF53448">
    <property type="entry name" value="Nucleotide-diphospho-sugar transferases"/>
    <property type="match status" value="1"/>
</dbReference>
<dbReference type="PANTHER" id="PTHR48090">
    <property type="entry name" value="UNDECAPRENYL-PHOSPHATE 4-DEOXY-4-FORMAMIDO-L-ARABINOSE TRANSFERASE-RELATED"/>
    <property type="match status" value="1"/>
</dbReference>
<dbReference type="Gene3D" id="3.90.550.10">
    <property type="entry name" value="Spore Coat Polysaccharide Biosynthesis Protein SpsA, Chain A"/>
    <property type="match status" value="1"/>
</dbReference>
<proteinExistence type="predicted"/>
<reference evidence="3 4" key="1">
    <citation type="submission" date="2008-03" db="EMBL/GenBank/DDBJ databases">
        <title>Sequencing of the draft genome and assembly of Burkholderia graminis C4D1M.</title>
        <authorList>
            <consortium name="US DOE Joint Genome Institute (JGI-PGF)"/>
            <person name="Copeland A."/>
            <person name="Lucas S."/>
            <person name="Lapidus A."/>
            <person name="Glavina del Rio T."/>
            <person name="Dalin E."/>
            <person name="Tice H."/>
            <person name="Bruce D."/>
            <person name="Goodwin L."/>
            <person name="Pitluck S."/>
            <person name="Larimer F."/>
            <person name="Land M.L."/>
            <person name="Hauser L."/>
            <person name="Tiedje J."/>
            <person name="Richardson P."/>
        </authorList>
    </citation>
    <scope>NUCLEOTIDE SEQUENCE [LARGE SCALE GENOMIC DNA]</scope>
    <source>
        <strain evidence="4">ATCC 700544 / DSM 17151 / LMG 18924 / NCIMB 13744 / C4D1M</strain>
    </source>
</reference>
<evidence type="ECO:0000313" key="3">
    <source>
        <dbReference type="EMBL" id="EDT07639.1"/>
    </source>
</evidence>
<comment type="caution">
    <text evidence="3">The sequence shown here is derived from an EMBL/GenBank/DDBJ whole genome shotgun (WGS) entry which is preliminary data.</text>
</comment>
<feature type="transmembrane region" description="Helical" evidence="1">
    <location>
        <begin position="213"/>
        <end position="235"/>
    </location>
</feature>
<dbReference type="EMBL" id="ABLD01000025">
    <property type="protein sequence ID" value="EDT07639.1"/>
    <property type="molecule type" value="Genomic_DNA"/>
</dbReference>
<dbReference type="InterPro" id="IPR050256">
    <property type="entry name" value="Glycosyltransferase_2"/>
</dbReference>
<dbReference type="PANTHER" id="PTHR48090:SF7">
    <property type="entry name" value="RFBJ PROTEIN"/>
    <property type="match status" value="1"/>
</dbReference>
<dbReference type="AlphaFoldDB" id="B1G8E0"/>
<dbReference type="Proteomes" id="UP000005045">
    <property type="component" value="Unassembled WGS sequence"/>
</dbReference>